<sequence>MEEILYVFLLQFSFFNAQNWWNFEDQINPFKPPTFTPLPNQRFTHDPEVTGYGPMSNDVVVNIPKYSFT</sequence>
<proteinExistence type="predicted"/>
<organism evidence="1 2">
    <name type="scientific">Paragonimus westermani</name>
    <dbReference type="NCBI Taxonomy" id="34504"/>
    <lineage>
        <taxon>Eukaryota</taxon>
        <taxon>Metazoa</taxon>
        <taxon>Spiralia</taxon>
        <taxon>Lophotrochozoa</taxon>
        <taxon>Platyhelminthes</taxon>
        <taxon>Trematoda</taxon>
        <taxon>Digenea</taxon>
        <taxon>Plagiorchiida</taxon>
        <taxon>Troglotremata</taxon>
        <taxon>Troglotrematidae</taxon>
        <taxon>Paragonimus</taxon>
    </lineage>
</organism>
<accession>A0A5J4NCQ0</accession>
<protein>
    <submittedName>
        <fullName evidence="1">Uncharacterized protein</fullName>
    </submittedName>
</protein>
<reference evidence="1 2" key="1">
    <citation type="journal article" date="2019" name="Gigascience">
        <title>Whole-genome sequence of the oriental lung fluke Paragonimus westermani.</title>
        <authorList>
            <person name="Oey H."/>
            <person name="Zakrzewski M."/>
            <person name="Narain K."/>
            <person name="Devi K.R."/>
            <person name="Agatsuma T."/>
            <person name="Nawaratna S."/>
            <person name="Gobert G.N."/>
            <person name="Jones M.K."/>
            <person name="Ragan M.A."/>
            <person name="McManus D.P."/>
            <person name="Krause L."/>
        </authorList>
    </citation>
    <scope>NUCLEOTIDE SEQUENCE [LARGE SCALE GENOMIC DNA]</scope>
    <source>
        <strain evidence="1 2">IND2009</strain>
    </source>
</reference>
<evidence type="ECO:0000313" key="2">
    <source>
        <dbReference type="Proteomes" id="UP000324629"/>
    </source>
</evidence>
<dbReference type="AlphaFoldDB" id="A0A5J4NCQ0"/>
<evidence type="ECO:0000313" key="1">
    <source>
        <dbReference type="EMBL" id="KAA3673213.1"/>
    </source>
</evidence>
<gene>
    <name evidence="1" type="ORF">DEA37_0005705</name>
</gene>
<dbReference type="EMBL" id="QNGE01004109">
    <property type="protein sequence ID" value="KAA3673213.1"/>
    <property type="molecule type" value="Genomic_DNA"/>
</dbReference>
<keyword evidence="2" id="KW-1185">Reference proteome</keyword>
<dbReference type="Proteomes" id="UP000324629">
    <property type="component" value="Unassembled WGS sequence"/>
</dbReference>
<name>A0A5J4NCQ0_9TREM</name>
<comment type="caution">
    <text evidence="1">The sequence shown here is derived from an EMBL/GenBank/DDBJ whole genome shotgun (WGS) entry which is preliminary data.</text>
</comment>